<dbReference type="UniPathway" id="UPA00152"/>
<evidence type="ECO:0000256" key="3">
    <source>
        <dbReference type="ARBA" id="ARBA00010443"/>
    </source>
</evidence>
<accession>A0A8K0IRK2</accession>
<dbReference type="InterPro" id="IPR011831">
    <property type="entry name" value="ADP-Glc_PPase"/>
</dbReference>
<dbReference type="InterPro" id="IPR029044">
    <property type="entry name" value="Nucleotide-diphossugar_trans"/>
</dbReference>
<evidence type="ECO:0000256" key="2">
    <source>
        <dbReference type="ARBA" id="ARBA00004727"/>
    </source>
</evidence>
<comment type="pathway">
    <text evidence="2">Glycan biosynthesis; starch biosynthesis.</text>
</comment>
<keyword evidence="8" id="KW-0547">Nucleotide-binding</keyword>
<dbReference type="Gene3D" id="3.90.550.10">
    <property type="entry name" value="Spore Coat Polysaccharide Biosynthesis Protein SpsA, Chain A"/>
    <property type="match status" value="2"/>
</dbReference>
<dbReference type="InterPro" id="IPR011004">
    <property type="entry name" value="Trimer_LpxA-like_sf"/>
</dbReference>
<evidence type="ECO:0000256" key="8">
    <source>
        <dbReference type="ARBA" id="ARBA00022741"/>
    </source>
</evidence>
<dbReference type="PROSITE" id="PS00809">
    <property type="entry name" value="ADP_GLC_PYROPHOSPH_2"/>
    <property type="match status" value="2"/>
</dbReference>
<dbReference type="CDD" id="cd04651">
    <property type="entry name" value="LbH_G1P_AT_C"/>
    <property type="match status" value="1"/>
</dbReference>
<dbReference type="InterPro" id="IPR005836">
    <property type="entry name" value="ADP_Glu_pyroP_CS"/>
</dbReference>
<keyword evidence="10" id="KW-0750">Starch biosynthesis</keyword>
<dbReference type="AlphaFoldDB" id="A0A8K0IRK2"/>
<dbReference type="Proteomes" id="UP000797356">
    <property type="component" value="Chromosome 11"/>
</dbReference>
<dbReference type="PANTHER" id="PTHR43523:SF12">
    <property type="entry name" value="GLUCOSE-1-PHOSPHATE ADENYLYLTRANSFERASE LARGE SUBUNIT 1, CHLOROPLASTIC-RELATED"/>
    <property type="match status" value="1"/>
</dbReference>
<keyword evidence="6" id="KW-0808">Transferase</keyword>
<reference evidence="12" key="1">
    <citation type="journal article" date="2017" name="Gigascience">
        <title>The genome draft of coconut (Cocos nucifera).</title>
        <authorList>
            <person name="Xiao Y."/>
            <person name="Xu P."/>
            <person name="Fan H."/>
            <person name="Baudouin L."/>
            <person name="Xia W."/>
            <person name="Bocs S."/>
            <person name="Xu J."/>
            <person name="Li Q."/>
            <person name="Guo A."/>
            <person name="Zhou L."/>
            <person name="Li J."/>
            <person name="Wu Y."/>
            <person name="Ma Z."/>
            <person name="Armero A."/>
            <person name="Issali A.E."/>
            <person name="Liu N."/>
            <person name="Peng M."/>
            <person name="Yang Y."/>
        </authorList>
    </citation>
    <scope>NUCLEOTIDE SEQUENCE</scope>
    <source>
        <tissue evidence="12">Spear leaf of Hainan Tall coconut</tissue>
    </source>
</reference>
<comment type="caution">
    <text evidence="12">The sequence shown here is derived from an EMBL/GenBank/DDBJ whole genome shotgun (WGS) entry which is preliminary data.</text>
</comment>
<proteinExistence type="inferred from homology"/>
<dbReference type="Pfam" id="PF00483">
    <property type="entry name" value="NTP_transferase"/>
    <property type="match status" value="2"/>
</dbReference>
<evidence type="ECO:0000256" key="6">
    <source>
        <dbReference type="ARBA" id="ARBA00022679"/>
    </source>
</evidence>
<evidence type="ECO:0000256" key="7">
    <source>
        <dbReference type="ARBA" id="ARBA00022695"/>
    </source>
</evidence>
<evidence type="ECO:0000256" key="4">
    <source>
        <dbReference type="ARBA" id="ARBA00012460"/>
    </source>
</evidence>
<dbReference type="GO" id="GO:0008878">
    <property type="term" value="F:glucose-1-phosphate adenylyltransferase activity"/>
    <property type="evidence" value="ECO:0007669"/>
    <property type="project" value="UniProtKB-EC"/>
</dbReference>
<dbReference type="OrthoDB" id="1733332at2759"/>
<name>A0A8K0IRK2_COCNU</name>
<keyword evidence="13" id="KW-1185">Reference proteome</keyword>
<evidence type="ECO:0000256" key="1">
    <source>
        <dbReference type="ARBA" id="ARBA00000956"/>
    </source>
</evidence>
<evidence type="ECO:0000313" key="13">
    <source>
        <dbReference type="Proteomes" id="UP000797356"/>
    </source>
</evidence>
<dbReference type="Gene3D" id="2.160.10.10">
    <property type="entry name" value="Hexapeptide repeat proteins"/>
    <property type="match status" value="1"/>
</dbReference>
<dbReference type="GO" id="GO:0019252">
    <property type="term" value="P:starch biosynthetic process"/>
    <property type="evidence" value="ECO:0007669"/>
    <property type="project" value="UniProtKB-UniPathway"/>
</dbReference>
<feature type="domain" description="Nucleotidyl transferase" evidence="11">
    <location>
        <begin position="96"/>
        <end position="354"/>
    </location>
</feature>
<protein>
    <recommendedName>
        <fullName evidence="4">glucose-1-phosphate adenylyltransferase</fullName>
        <ecNumber evidence="4">2.7.7.27</ecNumber>
    </recommendedName>
</protein>
<dbReference type="PROSITE" id="PS00810">
    <property type="entry name" value="ADP_GLC_PYROPHOSPH_3"/>
    <property type="match status" value="2"/>
</dbReference>
<dbReference type="SUPFAM" id="SSF51161">
    <property type="entry name" value="Trimeric LpxA-like enzymes"/>
    <property type="match status" value="1"/>
</dbReference>
<sequence>MGANGISRISLSRILTHSTSPFPSPDRTSNDLPLCLRTSSNRGLSSSFHFSGEAFFSKAVLGLRRTSAGKRTPVLISPKAVSDSRGSQTCLDPDASRKRAKPAVPLGANYRLIDIPVSNCLNSNILKIYVLTQFNSASLNRHLARAYGSNMGGYNNEGFVEVLAAQQSPENPNWFQGTADAVRQYLWLFEEHNVMEFLILAGDHLYRMDYERFIQAHRETDADITVAALPMDERRATAFGLMKIDEEGRMIEFAEKPKGEQLKAMKVDTTILGLDEERAKEMPYIASMGIYVISKDIMLQLLWEKFPGANDFGSEVIPGATNIGMRVQAYLYDGYWEDIGTIEAFYNANLGITKKPVPDFSFYDRSSPIYTQPRYLPPSKMLDADVTDSVIDVELISMYDKSENCKIHHSVVGLRSCISEGAVIEDSLLMGADYYEKRAKPAVPLGANYRLIDIPVSNCLNSNILKIYVLTQFNSASLNRHLARAYGSNMGGYNNEGFVEVLAAQQSPENPNWFQGTADAVRQYLWLFEEHNVMEFLILAGDHLYRMDYERFIQAHRETDADITVAALPMDERRATAFGLMKIDEEGRMIEFAEKPKGEQLKAMKVDTTILGLDEERAKEMPYIASMGIYVISKDIMLQLLWEKFPGANDFGSEVIPGATNIGMRVQAYLYDGYWEDIGTIEAFYNANLGITKKPVPDFSFYDRSSPIYTQPRYLPPSKMLDADVTDSVIDVELISMYDKSENCKIHHSVVGLRSCISEGAVIEDSLLMGADYYETDQEKRFLAAKGSVPVGIGKNSCIKRAIIDKNARIGENVKIINSDNVQEAARETDGYFIKSGIVTVINDALIPSGTVI</sequence>
<dbReference type="Pfam" id="PF25247">
    <property type="entry name" value="LbH_GLGC"/>
    <property type="match status" value="1"/>
</dbReference>
<gene>
    <name evidence="12" type="ORF">COCNU_11G011160</name>
</gene>
<dbReference type="SUPFAM" id="SSF53448">
    <property type="entry name" value="Nucleotide-diphospho-sugar transferases"/>
    <property type="match status" value="2"/>
</dbReference>
<dbReference type="FunFam" id="3.90.550.10:FF:000030">
    <property type="entry name" value="Glucose-1-phosphate adenylyltransferase"/>
    <property type="match status" value="2"/>
</dbReference>
<evidence type="ECO:0000313" key="12">
    <source>
        <dbReference type="EMBL" id="KAG1364289.1"/>
    </source>
</evidence>
<keyword evidence="5" id="KW-0021">Allosteric enzyme</keyword>
<dbReference type="PANTHER" id="PTHR43523">
    <property type="entry name" value="GLUCOSE-1-PHOSPHATE ADENYLYLTRANSFERASE-RELATED"/>
    <property type="match status" value="1"/>
</dbReference>
<evidence type="ECO:0000259" key="11">
    <source>
        <dbReference type="Pfam" id="PF00483"/>
    </source>
</evidence>
<evidence type="ECO:0000256" key="5">
    <source>
        <dbReference type="ARBA" id="ARBA00022533"/>
    </source>
</evidence>
<organism evidence="12 13">
    <name type="scientific">Cocos nucifera</name>
    <name type="common">Coconut palm</name>
    <dbReference type="NCBI Taxonomy" id="13894"/>
    <lineage>
        <taxon>Eukaryota</taxon>
        <taxon>Viridiplantae</taxon>
        <taxon>Streptophyta</taxon>
        <taxon>Embryophyta</taxon>
        <taxon>Tracheophyta</taxon>
        <taxon>Spermatophyta</taxon>
        <taxon>Magnoliopsida</taxon>
        <taxon>Liliopsida</taxon>
        <taxon>Arecaceae</taxon>
        <taxon>Arecoideae</taxon>
        <taxon>Cocoseae</taxon>
        <taxon>Attaleinae</taxon>
        <taxon>Cocos</taxon>
    </lineage>
</organism>
<keyword evidence="7 12" id="KW-0548">Nucleotidyltransferase</keyword>
<dbReference type="InterPro" id="IPR005835">
    <property type="entry name" value="NTP_transferase_dom"/>
</dbReference>
<dbReference type="GO" id="GO:0005978">
    <property type="term" value="P:glycogen biosynthetic process"/>
    <property type="evidence" value="ECO:0007669"/>
    <property type="project" value="InterPro"/>
</dbReference>
<feature type="domain" description="Nucleotidyl transferase" evidence="11">
    <location>
        <begin position="437"/>
        <end position="693"/>
    </location>
</feature>
<evidence type="ECO:0000256" key="9">
    <source>
        <dbReference type="ARBA" id="ARBA00022840"/>
    </source>
</evidence>
<dbReference type="NCBIfam" id="NF002772">
    <property type="entry name" value="PRK02862.1"/>
    <property type="match status" value="1"/>
</dbReference>
<dbReference type="EC" id="2.7.7.27" evidence="4"/>
<comment type="catalytic activity">
    <reaction evidence="1">
        <text>alpha-D-glucose 1-phosphate + ATP + H(+) = ADP-alpha-D-glucose + diphosphate</text>
        <dbReference type="Rhea" id="RHEA:12120"/>
        <dbReference type="ChEBI" id="CHEBI:15378"/>
        <dbReference type="ChEBI" id="CHEBI:30616"/>
        <dbReference type="ChEBI" id="CHEBI:33019"/>
        <dbReference type="ChEBI" id="CHEBI:57498"/>
        <dbReference type="ChEBI" id="CHEBI:58601"/>
        <dbReference type="EC" id="2.7.7.27"/>
    </reaction>
</comment>
<dbReference type="EMBL" id="CM017882">
    <property type="protein sequence ID" value="KAG1364289.1"/>
    <property type="molecule type" value="Genomic_DNA"/>
</dbReference>
<dbReference type="CDD" id="cd02508">
    <property type="entry name" value="ADP_Glucose_PP"/>
    <property type="match status" value="2"/>
</dbReference>
<evidence type="ECO:0000256" key="10">
    <source>
        <dbReference type="ARBA" id="ARBA00022922"/>
    </source>
</evidence>
<dbReference type="FunFam" id="2.160.10.10:FF:000010">
    <property type="entry name" value="Glucose-1-phosphate adenylyltransferase"/>
    <property type="match status" value="1"/>
</dbReference>
<reference evidence="12" key="2">
    <citation type="submission" date="2019-07" db="EMBL/GenBank/DDBJ databases">
        <authorList>
            <person name="Yang Y."/>
            <person name="Bocs S."/>
            <person name="Baudouin L."/>
        </authorList>
    </citation>
    <scope>NUCLEOTIDE SEQUENCE</scope>
    <source>
        <tissue evidence="12">Spear leaf of Hainan Tall coconut</tissue>
    </source>
</reference>
<comment type="similarity">
    <text evidence="3">Belongs to the bacterial/plant glucose-1-phosphate adenylyltransferase family.</text>
</comment>
<keyword evidence="9" id="KW-0067">ATP-binding</keyword>
<dbReference type="GO" id="GO:0005524">
    <property type="term" value="F:ATP binding"/>
    <property type="evidence" value="ECO:0007669"/>
    <property type="project" value="UniProtKB-KW"/>
</dbReference>